<dbReference type="RefSeq" id="WP_160984943.1">
    <property type="nucleotide sequence ID" value="NZ_WVTD01000003.1"/>
</dbReference>
<dbReference type="Proteomes" id="UP000465810">
    <property type="component" value="Unassembled WGS sequence"/>
</dbReference>
<evidence type="ECO:0000313" key="2">
    <source>
        <dbReference type="Proteomes" id="UP000465810"/>
    </source>
</evidence>
<name>A0A7X4GFB5_9SPHN</name>
<protein>
    <submittedName>
        <fullName evidence="1">Uncharacterized protein</fullName>
    </submittedName>
</protein>
<gene>
    <name evidence="1" type="ORF">GR702_05375</name>
</gene>
<reference evidence="1 2" key="1">
    <citation type="submission" date="2019-12" db="EMBL/GenBank/DDBJ databases">
        <authorList>
            <person name="Feng G."/>
            <person name="Zhu H."/>
        </authorList>
    </citation>
    <scope>NUCLEOTIDE SEQUENCE [LARGE SCALE GENOMIC DNA]</scope>
    <source>
        <strain evidence="1 2">FGD1</strain>
    </source>
</reference>
<dbReference type="EMBL" id="WVTD01000003">
    <property type="protein sequence ID" value="MYL97201.1"/>
    <property type="molecule type" value="Genomic_DNA"/>
</dbReference>
<comment type="caution">
    <text evidence="1">The sequence shown here is derived from an EMBL/GenBank/DDBJ whole genome shotgun (WGS) entry which is preliminary data.</text>
</comment>
<keyword evidence="2" id="KW-1185">Reference proteome</keyword>
<evidence type="ECO:0000313" key="1">
    <source>
        <dbReference type="EMBL" id="MYL97201.1"/>
    </source>
</evidence>
<organism evidence="1 2">
    <name type="scientific">Novosphingobium silvae</name>
    <dbReference type="NCBI Taxonomy" id="2692619"/>
    <lineage>
        <taxon>Bacteria</taxon>
        <taxon>Pseudomonadati</taxon>
        <taxon>Pseudomonadota</taxon>
        <taxon>Alphaproteobacteria</taxon>
        <taxon>Sphingomonadales</taxon>
        <taxon>Sphingomonadaceae</taxon>
        <taxon>Novosphingobium</taxon>
    </lineage>
</organism>
<accession>A0A7X4GFB5</accession>
<sequence>MSDGDRARYEAFLRNNARALASASDDAGEAFGAWLAGTVALDELPLRISDAIMPETVSARAAMASGDFYYAWNHMAHPDRA</sequence>
<dbReference type="AlphaFoldDB" id="A0A7X4GFB5"/>
<proteinExistence type="predicted"/>